<evidence type="ECO:0000313" key="2">
    <source>
        <dbReference type="Proteomes" id="UP000051096"/>
    </source>
</evidence>
<dbReference type="Proteomes" id="UP000051096">
    <property type="component" value="Unassembled WGS sequence"/>
</dbReference>
<proteinExistence type="predicted"/>
<evidence type="ECO:0008006" key="3">
    <source>
        <dbReference type="Google" id="ProtNLM"/>
    </source>
</evidence>
<accession>A0A0S8G2E8</accession>
<comment type="caution">
    <text evidence="1">The sequence shown here is derived from an EMBL/GenBank/DDBJ whole genome shotgun (WGS) entry which is preliminary data.</text>
</comment>
<sequence length="94" mass="10995">MTNHELRRKILHMLYTCFTEHPYHRITPKEFTESLGVTQKVLDFNIIYLEEKGYVELQKPLEGSIFVGARITTKGIDLVEDTNQLNVLFPNDNK</sequence>
<dbReference type="AlphaFoldDB" id="A0A0S8G2E8"/>
<dbReference type="InterPro" id="IPR036390">
    <property type="entry name" value="WH_DNA-bd_sf"/>
</dbReference>
<reference evidence="1 2" key="1">
    <citation type="journal article" date="2015" name="Microbiome">
        <title>Genomic resolution of linkages in carbon, nitrogen, and sulfur cycling among widespread estuary sediment bacteria.</title>
        <authorList>
            <person name="Baker B.J."/>
            <person name="Lazar C.S."/>
            <person name="Teske A.P."/>
            <person name="Dick G.J."/>
        </authorList>
    </citation>
    <scope>NUCLEOTIDE SEQUENCE [LARGE SCALE GENOMIC DNA]</scope>
    <source>
        <strain evidence="1">SM23_60</strain>
    </source>
</reference>
<organism evidence="1 2">
    <name type="scientific">candidate division WOR_3 bacterium SM23_60</name>
    <dbReference type="NCBI Taxonomy" id="1703780"/>
    <lineage>
        <taxon>Bacteria</taxon>
        <taxon>Bacteria division WOR-3</taxon>
    </lineage>
</organism>
<gene>
    <name evidence="1" type="ORF">AMJ87_13725</name>
</gene>
<evidence type="ECO:0000313" key="1">
    <source>
        <dbReference type="EMBL" id="KPK67208.1"/>
    </source>
</evidence>
<protein>
    <recommendedName>
        <fullName evidence="3">LexA repressor DNA-binding domain-containing protein</fullName>
    </recommendedName>
</protein>
<dbReference type="InterPro" id="IPR036388">
    <property type="entry name" value="WH-like_DNA-bd_sf"/>
</dbReference>
<dbReference type="EMBL" id="LJUO01000234">
    <property type="protein sequence ID" value="KPK67208.1"/>
    <property type="molecule type" value="Genomic_DNA"/>
</dbReference>
<dbReference type="Gene3D" id="1.10.10.10">
    <property type="entry name" value="Winged helix-like DNA-binding domain superfamily/Winged helix DNA-binding domain"/>
    <property type="match status" value="1"/>
</dbReference>
<name>A0A0S8G2E8_UNCW3</name>
<dbReference type="SUPFAM" id="SSF46785">
    <property type="entry name" value="Winged helix' DNA-binding domain"/>
    <property type="match status" value="1"/>
</dbReference>